<dbReference type="HOGENOM" id="CLU_3120763_0_0_10"/>
<dbReference type="AlphaFoldDB" id="G5SRV4"/>
<evidence type="ECO:0000313" key="2">
    <source>
        <dbReference type="Proteomes" id="UP000003598"/>
    </source>
</evidence>
<organism evidence="1 2">
    <name type="scientific">Paraprevotella clara YIT 11840</name>
    <dbReference type="NCBI Taxonomy" id="762968"/>
    <lineage>
        <taxon>Bacteria</taxon>
        <taxon>Pseudomonadati</taxon>
        <taxon>Bacteroidota</taxon>
        <taxon>Bacteroidia</taxon>
        <taxon>Bacteroidales</taxon>
        <taxon>Prevotellaceae</taxon>
        <taxon>Paraprevotella</taxon>
    </lineage>
</organism>
<keyword evidence="2" id="KW-1185">Reference proteome</keyword>
<protein>
    <submittedName>
        <fullName evidence="1">Uncharacterized protein</fullName>
    </submittedName>
</protein>
<name>G5SRV4_9BACT</name>
<dbReference type="EMBL" id="AFFY01000025">
    <property type="protein sequence ID" value="EHH00096.1"/>
    <property type="molecule type" value="Genomic_DNA"/>
</dbReference>
<sequence>MKSHFRPCIIFLLFCFIHTKKAKKSPKKVFSASITKRSINALMLHFLFPL</sequence>
<dbReference type="Proteomes" id="UP000003598">
    <property type="component" value="Unassembled WGS sequence"/>
</dbReference>
<reference evidence="1 2" key="1">
    <citation type="submission" date="2011-03" db="EMBL/GenBank/DDBJ databases">
        <authorList>
            <person name="Weinstock G."/>
            <person name="Sodergren E."/>
            <person name="Clifton S."/>
            <person name="Fulton L."/>
            <person name="Fulton B."/>
            <person name="Courtney L."/>
            <person name="Fronick C."/>
            <person name="Harrison M."/>
            <person name="Strong C."/>
            <person name="Farmer C."/>
            <person name="Delahaunty K."/>
            <person name="Markovic C."/>
            <person name="Hall O."/>
            <person name="Minx P."/>
            <person name="Tomlinson C."/>
            <person name="Mitreva M."/>
            <person name="Hou S."/>
            <person name="Chen J."/>
            <person name="Wollam A."/>
            <person name="Pepin K.H."/>
            <person name="Johnson M."/>
            <person name="Bhonagiri V."/>
            <person name="Zhang X."/>
            <person name="Suruliraj S."/>
            <person name="Warren W."/>
            <person name="Chinwalla A."/>
            <person name="Mardis E.R."/>
            <person name="Wilson R.K."/>
        </authorList>
    </citation>
    <scope>NUCLEOTIDE SEQUENCE [LARGE SCALE GENOMIC DNA]</scope>
    <source>
        <strain evidence="1 2">YIT 11840</strain>
    </source>
</reference>
<proteinExistence type="predicted"/>
<evidence type="ECO:0000313" key="1">
    <source>
        <dbReference type="EMBL" id="EHH00096.1"/>
    </source>
</evidence>
<gene>
    <name evidence="1" type="ORF">HMPREF9441_02103</name>
</gene>
<comment type="caution">
    <text evidence="1">The sequence shown here is derived from an EMBL/GenBank/DDBJ whole genome shotgun (WGS) entry which is preliminary data.</text>
</comment>
<accession>G5SRV4</accession>
<dbReference type="STRING" id="762968.HMPREF9441_02103"/>